<dbReference type="AlphaFoldDB" id="A0A2P2Q1R0"/>
<sequence>MVYILKTGGTNHVPWP</sequence>
<protein>
    <submittedName>
        <fullName evidence="1">Uncharacterized protein</fullName>
    </submittedName>
</protein>
<name>A0A2P2Q1R0_RHIMU</name>
<reference evidence="1" key="1">
    <citation type="submission" date="2018-02" db="EMBL/GenBank/DDBJ databases">
        <title>Rhizophora mucronata_Transcriptome.</title>
        <authorList>
            <person name="Meera S.P."/>
            <person name="Sreeshan A."/>
            <person name="Augustine A."/>
        </authorList>
    </citation>
    <scope>NUCLEOTIDE SEQUENCE</scope>
    <source>
        <tissue evidence="1">Leaf</tissue>
    </source>
</reference>
<dbReference type="EMBL" id="GGEC01080379">
    <property type="protein sequence ID" value="MBX60863.1"/>
    <property type="molecule type" value="Transcribed_RNA"/>
</dbReference>
<evidence type="ECO:0000313" key="1">
    <source>
        <dbReference type="EMBL" id="MBX60863.1"/>
    </source>
</evidence>
<organism evidence="1">
    <name type="scientific">Rhizophora mucronata</name>
    <name type="common">Asiatic mangrove</name>
    <dbReference type="NCBI Taxonomy" id="61149"/>
    <lineage>
        <taxon>Eukaryota</taxon>
        <taxon>Viridiplantae</taxon>
        <taxon>Streptophyta</taxon>
        <taxon>Embryophyta</taxon>
        <taxon>Tracheophyta</taxon>
        <taxon>Spermatophyta</taxon>
        <taxon>Magnoliopsida</taxon>
        <taxon>eudicotyledons</taxon>
        <taxon>Gunneridae</taxon>
        <taxon>Pentapetalae</taxon>
        <taxon>rosids</taxon>
        <taxon>fabids</taxon>
        <taxon>Malpighiales</taxon>
        <taxon>Rhizophoraceae</taxon>
        <taxon>Rhizophora</taxon>
    </lineage>
</organism>
<proteinExistence type="predicted"/>
<accession>A0A2P2Q1R0</accession>